<evidence type="ECO:0000313" key="5">
    <source>
        <dbReference type="Proteomes" id="UP000318307"/>
    </source>
</evidence>
<dbReference type="NCBIfam" id="TIGR01554">
    <property type="entry name" value="major_cap_HK97"/>
    <property type="match status" value="1"/>
</dbReference>
<dbReference type="Pfam" id="PF05065">
    <property type="entry name" value="Phage_capsid"/>
    <property type="match status" value="1"/>
</dbReference>
<comment type="subcellular location">
    <subcellularLocation>
        <location evidence="1">Virion</location>
    </subcellularLocation>
</comment>
<protein>
    <submittedName>
        <fullName evidence="4">HK97 family phage major capsid protein</fullName>
    </submittedName>
</protein>
<dbReference type="OrthoDB" id="9786516at2"/>
<sequence length="441" mass="49220">MKRQQLTRAQEKLGQTWDEYKSYRDGLPDDEKRWTGEQLEKFDRFDSAIDGLEGEIERLKRSIRDEEREERFSQSGDPWAGEHGGHGYGGLGAPIGESRSGGKPFGMEADRQEQFDFRSNPSGNTKRHSFNRYLLDGSRAIGADEFRSLQAGSDVSGGFLNAPEVFVKKLLKSLDDEIFIRKLATNYPVPHSVSLGCPVLDSDLADCEWTAELKTGSEDKGLGFGKRELRPYPTAKRVLVSNKILRTAALNPEDLVRERLVYKLGATEEKAFMTGDGHNKPLGLFTPSTDGISTARDVKGSNTATAITADTLIDVVYSVKASYAKKAVWIFNREAIRRIRKLKDNDGQYLWQRGLAGAPDTILERPYHISEHCPGDFSAGKYVGLFGDLSFYWIATGLAVHVKRLDELYAEQNMTGFIGRLEVDGMPVMEDAFARIKLASS</sequence>
<comment type="caution">
    <text evidence="4">The sequence shown here is derived from an EMBL/GenBank/DDBJ whole genome shotgun (WGS) entry which is preliminary data.</text>
</comment>
<accession>A0A562S861</accession>
<feature type="region of interest" description="Disordered" evidence="2">
    <location>
        <begin position="61"/>
        <end position="94"/>
    </location>
</feature>
<dbReference type="Proteomes" id="UP000318307">
    <property type="component" value="Unassembled WGS sequence"/>
</dbReference>
<dbReference type="Gene3D" id="3.30.2320.10">
    <property type="entry name" value="hypothetical protein PF0899 domain"/>
    <property type="match status" value="1"/>
</dbReference>
<name>A0A562S861_9BACT</name>
<dbReference type="InterPro" id="IPR054612">
    <property type="entry name" value="Phage_capsid-like_C"/>
</dbReference>
<evidence type="ECO:0000313" key="4">
    <source>
        <dbReference type="EMBL" id="TWI77373.1"/>
    </source>
</evidence>
<dbReference type="SUPFAM" id="SSF56563">
    <property type="entry name" value="Major capsid protein gp5"/>
    <property type="match status" value="1"/>
</dbReference>
<organism evidence="4 5">
    <name type="scientific">Desulfobotulus alkaliphilus</name>
    <dbReference type="NCBI Taxonomy" id="622671"/>
    <lineage>
        <taxon>Bacteria</taxon>
        <taxon>Pseudomonadati</taxon>
        <taxon>Thermodesulfobacteriota</taxon>
        <taxon>Desulfobacteria</taxon>
        <taxon>Desulfobacterales</taxon>
        <taxon>Desulfobacteraceae</taxon>
        <taxon>Desulfobotulus</taxon>
    </lineage>
</organism>
<proteinExistence type="predicted"/>
<dbReference type="EMBL" id="VLLC01000001">
    <property type="protein sequence ID" value="TWI77373.1"/>
    <property type="molecule type" value="Genomic_DNA"/>
</dbReference>
<dbReference type="RefSeq" id="WP_144681357.1">
    <property type="nucleotide sequence ID" value="NZ_VLLC01000001.1"/>
</dbReference>
<evidence type="ECO:0000256" key="1">
    <source>
        <dbReference type="ARBA" id="ARBA00004328"/>
    </source>
</evidence>
<keyword evidence="5" id="KW-1185">Reference proteome</keyword>
<evidence type="ECO:0000259" key="3">
    <source>
        <dbReference type="Pfam" id="PF05065"/>
    </source>
</evidence>
<feature type="compositionally biased region" description="Basic and acidic residues" evidence="2">
    <location>
        <begin position="61"/>
        <end position="72"/>
    </location>
</feature>
<feature type="domain" description="Phage capsid-like C-terminal" evidence="3">
    <location>
        <begin position="162"/>
        <end position="437"/>
    </location>
</feature>
<gene>
    <name evidence="4" type="ORF">LZ24_00182</name>
</gene>
<dbReference type="InterPro" id="IPR024455">
    <property type="entry name" value="Phage_capsid"/>
</dbReference>
<evidence type="ECO:0000256" key="2">
    <source>
        <dbReference type="SAM" id="MobiDB-lite"/>
    </source>
</evidence>
<reference evidence="4 5" key="1">
    <citation type="submission" date="2019-07" db="EMBL/GenBank/DDBJ databases">
        <title>Genome sequencing of 100 strains of the haloalkaliphilic chemolithoautotrophic sulfur-oxidizing bacterium Thioalkalivibrio.</title>
        <authorList>
            <person name="Muyzer G."/>
        </authorList>
    </citation>
    <scope>NUCLEOTIDE SEQUENCE [LARGE SCALE GENOMIC DNA]</scope>
    <source>
        <strain evidence="4 5">ASO4-4</strain>
    </source>
</reference>
<dbReference type="AlphaFoldDB" id="A0A562S861"/>